<protein>
    <submittedName>
        <fullName evidence="2">Uncharacterized protein</fullName>
    </submittedName>
</protein>
<organism evidence="1 2">
    <name type="scientific">Meloidogyne hapla</name>
    <name type="common">Root-knot nematode worm</name>
    <dbReference type="NCBI Taxonomy" id="6305"/>
    <lineage>
        <taxon>Eukaryota</taxon>
        <taxon>Metazoa</taxon>
        <taxon>Ecdysozoa</taxon>
        <taxon>Nematoda</taxon>
        <taxon>Chromadorea</taxon>
        <taxon>Rhabditida</taxon>
        <taxon>Tylenchina</taxon>
        <taxon>Tylenchomorpha</taxon>
        <taxon>Tylenchoidea</taxon>
        <taxon>Meloidogynidae</taxon>
        <taxon>Meloidogyninae</taxon>
        <taxon>Meloidogyne</taxon>
    </lineage>
</organism>
<dbReference type="AlphaFoldDB" id="A0A1I8BN05"/>
<accession>A0A1I8BN05</accession>
<evidence type="ECO:0000313" key="2">
    <source>
        <dbReference type="WBParaSite" id="MhA1_Contig313.frz3.gene4"/>
    </source>
</evidence>
<proteinExistence type="predicted"/>
<dbReference type="Proteomes" id="UP000095281">
    <property type="component" value="Unplaced"/>
</dbReference>
<keyword evidence="1" id="KW-1185">Reference proteome</keyword>
<reference evidence="2" key="1">
    <citation type="submission" date="2016-11" db="UniProtKB">
        <authorList>
            <consortium name="WormBaseParasite"/>
        </authorList>
    </citation>
    <scope>IDENTIFICATION</scope>
</reference>
<evidence type="ECO:0000313" key="1">
    <source>
        <dbReference type="Proteomes" id="UP000095281"/>
    </source>
</evidence>
<dbReference type="WBParaSite" id="MhA1_Contig313.frz3.gene4">
    <property type="protein sequence ID" value="MhA1_Contig313.frz3.gene4"/>
    <property type="gene ID" value="MhA1_Contig313.frz3.gene4"/>
</dbReference>
<name>A0A1I8BN05_MELHA</name>
<sequence>MLIQSFIDAYYENIISISPINAYYNTNNSIEVSIETYKNARDFINGSLLNEYYSLIQNINFEEKRIEAKYMKNADMDASLLNYVPLDYLKNGNF</sequence>